<dbReference type="InterPro" id="IPR001173">
    <property type="entry name" value="Glyco_trans_2-like"/>
</dbReference>
<dbReference type="EMBL" id="JADIMQ010000006">
    <property type="protein sequence ID" value="MBO8447729.1"/>
    <property type="molecule type" value="Genomic_DNA"/>
</dbReference>
<keyword evidence="5" id="KW-0448">Lipopolysaccharide biosynthesis</keyword>
<dbReference type="Gene3D" id="3.90.550.10">
    <property type="entry name" value="Spore Coat Polysaccharide Biosynthesis Protein SpsA, Chain A"/>
    <property type="match status" value="1"/>
</dbReference>
<evidence type="ECO:0000313" key="9">
    <source>
        <dbReference type="EMBL" id="MBO8447729.1"/>
    </source>
</evidence>
<evidence type="ECO:0000256" key="7">
    <source>
        <dbReference type="ARBA" id="ARBA00023136"/>
    </source>
</evidence>
<gene>
    <name evidence="9" type="ORF">IAC29_00470</name>
</gene>
<keyword evidence="1" id="KW-1003">Cell membrane</keyword>
<proteinExistence type="predicted"/>
<dbReference type="GO" id="GO:0099621">
    <property type="term" value="F:undecaprenyl-phosphate 4-deoxy-4-formamido-L-arabinose transferase activity"/>
    <property type="evidence" value="ECO:0007669"/>
    <property type="project" value="TreeGrafter"/>
</dbReference>
<evidence type="ECO:0000256" key="6">
    <source>
        <dbReference type="ARBA" id="ARBA00022989"/>
    </source>
</evidence>
<evidence type="ECO:0000259" key="8">
    <source>
        <dbReference type="Pfam" id="PF00535"/>
    </source>
</evidence>
<dbReference type="Pfam" id="PF00535">
    <property type="entry name" value="Glycos_transf_2"/>
    <property type="match status" value="1"/>
</dbReference>
<dbReference type="AlphaFoldDB" id="A0A9D9EM72"/>
<feature type="domain" description="Glycosyltransferase 2-like" evidence="8">
    <location>
        <begin position="10"/>
        <end position="168"/>
    </location>
</feature>
<accession>A0A9D9EM72</accession>
<dbReference type="SUPFAM" id="SSF53448">
    <property type="entry name" value="Nucleotide-diphospho-sugar transferases"/>
    <property type="match status" value="1"/>
</dbReference>
<dbReference type="PANTHER" id="PTHR48090">
    <property type="entry name" value="UNDECAPRENYL-PHOSPHATE 4-DEOXY-4-FORMAMIDO-L-ARABINOSE TRANSFERASE-RELATED"/>
    <property type="match status" value="1"/>
</dbReference>
<organism evidence="9 10">
    <name type="scientific">Candidatus Cryptobacteroides merdigallinarum</name>
    <dbReference type="NCBI Taxonomy" id="2840770"/>
    <lineage>
        <taxon>Bacteria</taxon>
        <taxon>Pseudomonadati</taxon>
        <taxon>Bacteroidota</taxon>
        <taxon>Bacteroidia</taxon>
        <taxon>Bacteroidales</taxon>
        <taxon>Candidatus Cryptobacteroides</taxon>
    </lineage>
</organism>
<name>A0A9D9EM72_9BACT</name>
<evidence type="ECO:0000256" key="4">
    <source>
        <dbReference type="ARBA" id="ARBA00022692"/>
    </source>
</evidence>
<dbReference type="InterPro" id="IPR029044">
    <property type="entry name" value="Nucleotide-diphossugar_trans"/>
</dbReference>
<sequence>MNKTADYEFTVIVPLYNEVDNIPELERSLSSYLLKGTCRTCVLFVDDGSTDGSLAGLQEICSRNRAFFYISFEKNRGLSAALKAGFDYACSRYIGYIDADLQTEPEDFDRLLPYMADYEMAVGVRVKRNDTFFKRFQSRFANSFRRMMTGDGATDTGCPLKVFRSSAAKAFPMFKGMHRFFPALLLLQEGARYKEVPVNHRQRTAGVSKFTIWNRMMSSFADCFAYRWMRTRYISYKVSATDLENE</sequence>
<evidence type="ECO:0000256" key="1">
    <source>
        <dbReference type="ARBA" id="ARBA00022475"/>
    </source>
</evidence>
<reference evidence="9" key="2">
    <citation type="journal article" date="2021" name="PeerJ">
        <title>Extensive microbial diversity within the chicken gut microbiome revealed by metagenomics and culture.</title>
        <authorList>
            <person name="Gilroy R."/>
            <person name="Ravi A."/>
            <person name="Getino M."/>
            <person name="Pursley I."/>
            <person name="Horton D.L."/>
            <person name="Alikhan N.F."/>
            <person name="Baker D."/>
            <person name="Gharbi K."/>
            <person name="Hall N."/>
            <person name="Watson M."/>
            <person name="Adriaenssens E.M."/>
            <person name="Foster-Nyarko E."/>
            <person name="Jarju S."/>
            <person name="Secka A."/>
            <person name="Antonio M."/>
            <person name="Oren A."/>
            <person name="Chaudhuri R.R."/>
            <person name="La Ragione R."/>
            <person name="Hildebrand F."/>
            <person name="Pallen M.J."/>
        </authorList>
    </citation>
    <scope>NUCLEOTIDE SEQUENCE</scope>
    <source>
        <strain evidence="9">20514</strain>
    </source>
</reference>
<protein>
    <submittedName>
        <fullName evidence="9">Glycosyltransferase family 2 protein</fullName>
    </submittedName>
</protein>
<comment type="caution">
    <text evidence="9">The sequence shown here is derived from an EMBL/GenBank/DDBJ whole genome shotgun (WGS) entry which is preliminary data.</text>
</comment>
<dbReference type="Proteomes" id="UP000810252">
    <property type="component" value="Unassembled WGS sequence"/>
</dbReference>
<evidence type="ECO:0000256" key="3">
    <source>
        <dbReference type="ARBA" id="ARBA00022679"/>
    </source>
</evidence>
<keyword evidence="4" id="KW-0812">Transmembrane</keyword>
<keyword evidence="7" id="KW-0472">Membrane</keyword>
<reference evidence="9" key="1">
    <citation type="submission" date="2020-10" db="EMBL/GenBank/DDBJ databases">
        <authorList>
            <person name="Gilroy R."/>
        </authorList>
    </citation>
    <scope>NUCLEOTIDE SEQUENCE</scope>
    <source>
        <strain evidence="9">20514</strain>
    </source>
</reference>
<evidence type="ECO:0000313" key="10">
    <source>
        <dbReference type="Proteomes" id="UP000810252"/>
    </source>
</evidence>
<keyword evidence="6" id="KW-1133">Transmembrane helix</keyword>
<evidence type="ECO:0000256" key="2">
    <source>
        <dbReference type="ARBA" id="ARBA00022676"/>
    </source>
</evidence>
<keyword evidence="3" id="KW-0808">Transferase</keyword>
<dbReference type="CDD" id="cd04179">
    <property type="entry name" value="DPM_DPG-synthase_like"/>
    <property type="match status" value="1"/>
</dbReference>
<dbReference type="PANTHER" id="PTHR48090:SF3">
    <property type="entry name" value="UNDECAPRENYL-PHOSPHATE 4-DEOXY-4-FORMAMIDO-L-ARABINOSE TRANSFERASE"/>
    <property type="match status" value="1"/>
</dbReference>
<dbReference type="GO" id="GO:0009103">
    <property type="term" value="P:lipopolysaccharide biosynthetic process"/>
    <property type="evidence" value="ECO:0007669"/>
    <property type="project" value="UniProtKB-KW"/>
</dbReference>
<dbReference type="GO" id="GO:0005886">
    <property type="term" value="C:plasma membrane"/>
    <property type="evidence" value="ECO:0007669"/>
    <property type="project" value="TreeGrafter"/>
</dbReference>
<dbReference type="InterPro" id="IPR050256">
    <property type="entry name" value="Glycosyltransferase_2"/>
</dbReference>
<keyword evidence="2" id="KW-0328">Glycosyltransferase</keyword>
<evidence type="ECO:0000256" key="5">
    <source>
        <dbReference type="ARBA" id="ARBA00022985"/>
    </source>
</evidence>